<dbReference type="EMBL" id="JALQCW010000084">
    <property type="protein sequence ID" value="MCK9801314.1"/>
    <property type="molecule type" value="Genomic_DNA"/>
</dbReference>
<feature type="transmembrane region" description="Helical" evidence="1">
    <location>
        <begin position="33"/>
        <end position="55"/>
    </location>
</feature>
<dbReference type="RefSeq" id="WP_123333506.1">
    <property type="nucleotide sequence ID" value="NZ_JALQCW010000084.1"/>
</dbReference>
<name>A0A9X1Z160_9PSED</name>
<reference evidence="2 3" key="1">
    <citation type="journal article" date="2022" name="Int. J. Syst. Evol. Microbiol.">
        <title>Pseudomonas aegrilactucae sp. nov. and Pseudomonas morbosilactucae sp. nov., pathogens causing bacterial rot of lettuce in Japan.</title>
        <authorList>
            <person name="Sawada H."/>
            <person name="Fujikawa T."/>
            <person name="Satou M."/>
        </authorList>
    </citation>
    <scope>NUCLEOTIDE SEQUENCE [LARGE SCALE GENOMIC DNA]</scope>
    <source>
        <strain evidence="2 3">MAFF 302030</strain>
    </source>
</reference>
<reference evidence="2 3" key="2">
    <citation type="journal article" date="2023" name="Plant Pathol.">
        <title>Dismantling and reorganizing Pseudomonas marginalis sensu#lato.</title>
        <authorList>
            <person name="Sawada H."/>
            <person name="Fujikawa T."/>
            <person name="Satou M."/>
        </authorList>
    </citation>
    <scope>NUCLEOTIDE SEQUENCE [LARGE SCALE GENOMIC DNA]</scope>
    <source>
        <strain evidence="2 3">MAFF 302030</strain>
    </source>
</reference>
<evidence type="ECO:0000313" key="2">
    <source>
        <dbReference type="EMBL" id="MCK9801314.1"/>
    </source>
</evidence>
<gene>
    <name evidence="2" type="ORF">M1B34_27495</name>
</gene>
<dbReference type="AlphaFoldDB" id="A0A9X1Z160"/>
<evidence type="ECO:0000313" key="3">
    <source>
        <dbReference type="Proteomes" id="UP001155059"/>
    </source>
</evidence>
<keyword evidence="1" id="KW-0472">Membrane</keyword>
<keyword evidence="1" id="KW-1133">Transmembrane helix</keyword>
<comment type="caution">
    <text evidence="2">The sequence shown here is derived from an EMBL/GenBank/DDBJ whole genome shotgun (WGS) entry which is preliminary data.</text>
</comment>
<dbReference type="Proteomes" id="UP001155059">
    <property type="component" value="Unassembled WGS sequence"/>
</dbReference>
<keyword evidence="1" id="KW-0812">Transmembrane</keyword>
<evidence type="ECO:0000256" key="1">
    <source>
        <dbReference type="SAM" id="Phobius"/>
    </source>
</evidence>
<sequence>MEKRMVVGGFTVAVTLGLQGCASIPGKSGRAFFLFGSHGLPFLVHCVRLFVITLIGSRWQVGTEAA</sequence>
<accession>A0A9X1Z160</accession>
<protein>
    <recommendedName>
        <fullName evidence="4">Lipoprotein</fullName>
    </recommendedName>
</protein>
<proteinExistence type="predicted"/>
<evidence type="ECO:0008006" key="4">
    <source>
        <dbReference type="Google" id="ProtNLM"/>
    </source>
</evidence>
<dbReference type="PROSITE" id="PS51257">
    <property type="entry name" value="PROKAR_LIPOPROTEIN"/>
    <property type="match status" value="1"/>
</dbReference>
<organism evidence="2 3">
    <name type="scientific">Pseudomonas morbosilactucae</name>
    <dbReference type="NCBI Taxonomy" id="2938197"/>
    <lineage>
        <taxon>Bacteria</taxon>
        <taxon>Pseudomonadati</taxon>
        <taxon>Pseudomonadota</taxon>
        <taxon>Gammaproteobacteria</taxon>
        <taxon>Pseudomonadales</taxon>
        <taxon>Pseudomonadaceae</taxon>
        <taxon>Pseudomonas</taxon>
    </lineage>
</organism>